<organism evidence="1 2">
    <name type="scientific">Epilithonimonas pallida</name>
    <dbReference type="NCBI Taxonomy" id="373671"/>
    <lineage>
        <taxon>Bacteria</taxon>
        <taxon>Pseudomonadati</taxon>
        <taxon>Bacteroidota</taxon>
        <taxon>Flavobacteriia</taxon>
        <taxon>Flavobacteriales</taxon>
        <taxon>Weeksellaceae</taxon>
        <taxon>Chryseobacterium group</taxon>
        <taxon>Epilithonimonas</taxon>
    </lineage>
</organism>
<dbReference type="Proteomes" id="UP001158050">
    <property type="component" value="Unassembled WGS sequence"/>
</dbReference>
<evidence type="ECO:0000313" key="2">
    <source>
        <dbReference type="Proteomes" id="UP001158050"/>
    </source>
</evidence>
<dbReference type="SUPFAM" id="SSF101898">
    <property type="entry name" value="NHL repeat"/>
    <property type="match status" value="1"/>
</dbReference>
<evidence type="ECO:0000313" key="1">
    <source>
        <dbReference type="EMBL" id="SMP96488.1"/>
    </source>
</evidence>
<keyword evidence="2" id="KW-1185">Reference proteome</keyword>
<protein>
    <submittedName>
        <fullName evidence="1">Uncharacterized protein</fullName>
    </submittedName>
</protein>
<gene>
    <name evidence="1" type="ORF">SAMN05421679_10960</name>
</gene>
<proteinExistence type="predicted"/>
<dbReference type="EMBL" id="FXUO01000009">
    <property type="protein sequence ID" value="SMP96488.1"/>
    <property type="molecule type" value="Genomic_DNA"/>
</dbReference>
<comment type="caution">
    <text evidence="1">The sequence shown here is derived from an EMBL/GenBank/DDBJ whole genome shotgun (WGS) entry which is preliminary data.</text>
</comment>
<sequence length="257" mass="29868">MTTQRINLELKQENIKNIYTDSYGKFIAITSQNNLIGNDFKFELKNEFHFPIVRYLNNENLLIIDDNDQITNNAFILDFEGNIIKKFNAGIRIQDVIITKNKIVISYFDEGILGKNGPNNEGLTVFNFNGELRYGYKSSTGDNNLIDCYCLTNFGNKKVVFYGYTDFKLHELNLETYEVTSYETPKEFLGATSISSKNDNLIFHSSYEDKTSFYIWNLHANEVEKIESEEKKLIGTDNGSFFKFDKKHFTLIKLYQN</sequence>
<name>A0ABY1R7D2_9FLAO</name>
<reference evidence="1 2" key="1">
    <citation type="submission" date="2017-05" db="EMBL/GenBank/DDBJ databases">
        <authorList>
            <person name="Varghese N."/>
            <person name="Submissions S."/>
        </authorList>
    </citation>
    <scope>NUCLEOTIDE SEQUENCE [LARGE SCALE GENOMIC DNA]</scope>
    <source>
        <strain evidence="1 2">DSM 18015</strain>
    </source>
</reference>
<dbReference type="RefSeq" id="WP_283417838.1">
    <property type="nucleotide sequence ID" value="NZ_FXUO01000009.1"/>
</dbReference>
<accession>A0ABY1R7D2</accession>